<feature type="chain" id="PRO_5040196316" evidence="4">
    <location>
        <begin position="22"/>
        <end position="862"/>
    </location>
</feature>
<dbReference type="NCBIfam" id="TIGR00756">
    <property type="entry name" value="PPR"/>
    <property type="match status" value="4"/>
</dbReference>
<feature type="repeat" description="PPR" evidence="2">
    <location>
        <begin position="319"/>
        <end position="353"/>
    </location>
</feature>
<evidence type="ECO:0000256" key="3">
    <source>
        <dbReference type="SAM" id="MobiDB-lite"/>
    </source>
</evidence>
<evidence type="ECO:0000313" key="6">
    <source>
        <dbReference type="Proteomes" id="UP001153069"/>
    </source>
</evidence>
<name>A0A9N8EHL1_9STRA</name>
<feature type="repeat" description="PPR" evidence="2">
    <location>
        <begin position="471"/>
        <end position="505"/>
    </location>
</feature>
<dbReference type="InterPro" id="IPR002885">
    <property type="entry name" value="PPR_rpt"/>
</dbReference>
<dbReference type="EMBL" id="CAICTM010001222">
    <property type="protein sequence ID" value="CAB9521707.1"/>
    <property type="molecule type" value="Genomic_DNA"/>
</dbReference>
<comment type="caution">
    <text evidence="5">The sequence shown here is derived from an EMBL/GenBank/DDBJ whole genome shotgun (WGS) entry which is preliminary data.</text>
</comment>
<dbReference type="Gene3D" id="1.25.40.10">
    <property type="entry name" value="Tetratricopeptide repeat domain"/>
    <property type="match status" value="5"/>
</dbReference>
<feature type="signal peptide" evidence="4">
    <location>
        <begin position="1"/>
        <end position="21"/>
    </location>
</feature>
<evidence type="ECO:0000256" key="4">
    <source>
        <dbReference type="SAM" id="SignalP"/>
    </source>
</evidence>
<feature type="region of interest" description="Disordered" evidence="3">
    <location>
        <begin position="51"/>
        <end position="115"/>
    </location>
</feature>
<dbReference type="PANTHER" id="PTHR47933">
    <property type="entry name" value="PENTATRICOPEPTIDE REPEAT-CONTAINING PROTEIN 1, MITOCHONDRIAL"/>
    <property type="match status" value="1"/>
</dbReference>
<evidence type="ECO:0000256" key="2">
    <source>
        <dbReference type="PROSITE-ProRule" id="PRU00708"/>
    </source>
</evidence>
<dbReference type="InterPro" id="IPR011990">
    <property type="entry name" value="TPR-like_helical_dom_sf"/>
</dbReference>
<dbReference type="PROSITE" id="PS51375">
    <property type="entry name" value="PPR"/>
    <property type="match status" value="4"/>
</dbReference>
<feature type="repeat" description="PPR" evidence="2">
    <location>
        <begin position="506"/>
        <end position="540"/>
    </location>
</feature>
<feature type="region of interest" description="Disordered" evidence="3">
    <location>
        <begin position="593"/>
        <end position="613"/>
    </location>
</feature>
<dbReference type="Proteomes" id="UP001153069">
    <property type="component" value="Unassembled WGS sequence"/>
</dbReference>
<protein>
    <submittedName>
        <fullName evidence="5">Pentatricopeptide repeat-containing protein</fullName>
    </submittedName>
</protein>
<reference evidence="5" key="1">
    <citation type="submission" date="2020-06" db="EMBL/GenBank/DDBJ databases">
        <authorList>
            <consortium name="Plant Systems Biology data submission"/>
        </authorList>
    </citation>
    <scope>NUCLEOTIDE SEQUENCE</scope>
    <source>
        <strain evidence="5">D6</strain>
    </source>
</reference>
<dbReference type="InterPro" id="IPR051240">
    <property type="entry name" value="Mito_RNA-Proc/Resp"/>
</dbReference>
<sequence length="862" mass="96377">MRVFSLFVCFIAALSAVHVEGFSNDSPARHYARASQEYHVQRAETVLSMVQATPPQERIFSAGLPEDDDESSRKRRRRTSTNNNNGIRKLRTTKEKLDRGKSRQQQQQLSDDLKMEQAVSVENQMALALEALQGTLALEQKKNDYQKDPQNSRSATDVASRLFPSIRECNAALAAFGDAGELLRALRLFMKMRKAALLAQYLRAWSWPIPSPTLVTYSTIMSRANRVGKPRVALRMWKLMRKSPEFVYSPNNKPITMPSNINDATTTYTIESNEIVPDVKAANILMNSFAKLADMASAQDLLNQMLHGNGTDVPLLTPNLVTYNTLLDACHRADDLDAALDAMRQLEESGLTPDAWSFTSLIATVARKPSKASGANDPSLAFSFLQEMREQRGIRPNGMTYSALIDACGRCKRCDLALQGLRIMLRQKAAEQQILSQPQAIERNSRRQNNNRKKKSGGYKGRPENFSLPNEVGAWTAAINALGKEGRIRAAMRLFFSMPNFGVMPNTVTCGCLTDSLLKHGRIADALRILRYMEKNGIVPSEVMYTSLMSSAGILAQQEMNINENTVVQHNGKTDAPGSAIEVYTLLMKSLTEGQQQQGKSKPPRSNPHGDIQDDKAHALMKVFLVFQEMKETGAQADLACYNALLRACARAGDINRAQSVLKQMEEDALEPNDSSWRQLIRAAGNARRYDVVLSTWKMAVGYSYDIKSHLGSFNSQIRSSYWVPSIDTFSAMLSALLRATADPLRSTTEKRRLYQLIVVMYQRILSGNKDDQLGMHRIDTADLFEDSRVMLLILQGVVGMDQTVERSEASAEEKSRLRILASQILSLECVHDITNKQRLSRSAFRSLRIAQSWAREDDISP</sequence>
<feature type="region of interest" description="Disordered" evidence="3">
    <location>
        <begin position="434"/>
        <end position="464"/>
    </location>
</feature>
<dbReference type="PANTHER" id="PTHR47933:SF11">
    <property type="entry name" value="PENTATRICOPEPTIDE REPEAT-CONTAINING PROTEIN 2"/>
    <property type="match status" value="1"/>
</dbReference>
<dbReference type="OrthoDB" id="47432at2759"/>
<evidence type="ECO:0000313" key="5">
    <source>
        <dbReference type="EMBL" id="CAB9521707.1"/>
    </source>
</evidence>
<organism evidence="5 6">
    <name type="scientific">Seminavis robusta</name>
    <dbReference type="NCBI Taxonomy" id="568900"/>
    <lineage>
        <taxon>Eukaryota</taxon>
        <taxon>Sar</taxon>
        <taxon>Stramenopiles</taxon>
        <taxon>Ochrophyta</taxon>
        <taxon>Bacillariophyta</taxon>
        <taxon>Bacillariophyceae</taxon>
        <taxon>Bacillariophycidae</taxon>
        <taxon>Naviculales</taxon>
        <taxon>Naviculaceae</taxon>
        <taxon>Seminavis</taxon>
    </lineage>
</organism>
<dbReference type="GO" id="GO:0003729">
    <property type="term" value="F:mRNA binding"/>
    <property type="evidence" value="ECO:0007669"/>
    <property type="project" value="TreeGrafter"/>
</dbReference>
<gene>
    <name evidence="5" type="ORF">SEMRO_1224_G253960.1</name>
</gene>
<evidence type="ECO:0000256" key="1">
    <source>
        <dbReference type="ARBA" id="ARBA00022737"/>
    </source>
</evidence>
<proteinExistence type="predicted"/>
<keyword evidence="4" id="KW-0732">Signal</keyword>
<accession>A0A9N8EHL1</accession>
<keyword evidence="6" id="KW-1185">Reference proteome</keyword>
<dbReference type="Pfam" id="PF13041">
    <property type="entry name" value="PPR_2"/>
    <property type="match status" value="2"/>
</dbReference>
<feature type="compositionally biased region" description="Basic and acidic residues" evidence="3">
    <location>
        <begin position="92"/>
        <end position="101"/>
    </location>
</feature>
<feature type="repeat" description="PPR" evidence="2">
    <location>
        <begin position="638"/>
        <end position="672"/>
    </location>
</feature>
<keyword evidence="1" id="KW-0677">Repeat</keyword>
<dbReference type="AlphaFoldDB" id="A0A9N8EHL1"/>
<dbReference type="Pfam" id="PF13812">
    <property type="entry name" value="PPR_3"/>
    <property type="match status" value="2"/>
</dbReference>
<dbReference type="Pfam" id="PF01535">
    <property type="entry name" value="PPR"/>
    <property type="match status" value="3"/>
</dbReference>